<feature type="region of interest" description="Disordered" evidence="2">
    <location>
        <begin position="287"/>
        <end position="336"/>
    </location>
</feature>
<keyword evidence="1" id="KW-0175">Coiled coil</keyword>
<dbReference type="Proteomes" id="UP001430356">
    <property type="component" value="Unassembled WGS sequence"/>
</dbReference>
<evidence type="ECO:0000256" key="2">
    <source>
        <dbReference type="SAM" id="MobiDB-lite"/>
    </source>
</evidence>
<name>A0AAW0F1X7_9TRYP</name>
<comment type="caution">
    <text evidence="3">The sequence shown here is derived from an EMBL/GenBank/DDBJ whole genome shotgun (WGS) entry which is preliminary data.</text>
</comment>
<feature type="coiled-coil region" evidence="1">
    <location>
        <begin position="164"/>
        <end position="198"/>
    </location>
</feature>
<dbReference type="AlphaFoldDB" id="A0AAW0F1X7"/>
<evidence type="ECO:0000256" key="1">
    <source>
        <dbReference type="SAM" id="Coils"/>
    </source>
</evidence>
<organism evidence="3 4">
    <name type="scientific">Novymonas esmeraldas</name>
    <dbReference type="NCBI Taxonomy" id="1808958"/>
    <lineage>
        <taxon>Eukaryota</taxon>
        <taxon>Discoba</taxon>
        <taxon>Euglenozoa</taxon>
        <taxon>Kinetoplastea</taxon>
        <taxon>Metakinetoplastina</taxon>
        <taxon>Trypanosomatida</taxon>
        <taxon>Trypanosomatidae</taxon>
        <taxon>Novymonas</taxon>
    </lineage>
</organism>
<proteinExistence type="predicted"/>
<gene>
    <name evidence="3" type="ORF">NESM_000031100</name>
</gene>
<evidence type="ECO:0000313" key="4">
    <source>
        <dbReference type="Proteomes" id="UP001430356"/>
    </source>
</evidence>
<dbReference type="EMBL" id="JAECZO010000002">
    <property type="protein sequence ID" value="KAK7199837.1"/>
    <property type="molecule type" value="Genomic_DNA"/>
</dbReference>
<feature type="compositionally biased region" description="Low complexity" evidence="2">
    <location>
        <begin position="40"/>
        <end position="55"/>
    </location>
</feature>
<protein>
    <submittedName>
        <fullName evidence="3">Uncharacterized protein</fullName>
    </submittedName>
</protein>
<keyword evidence="4" id="KW-1185">Reference proteome</keyword>
<reference evidence="3 4" key="1">
    <citation type="journal article" date="2021" name="MBio">
        <title>A New Model Trypanosomatid, Novymonas esmeraldas: Genomic Perception of Its 'Candidatus Pandoraea novymonadis' Endosymbiont.</title>
        <authorList>
            <person name="Zakharova A."/>
            <person name="Saura A."/>
            <person name="Butenko A."/>
            <person name="Podesvova L."/>
            <person name="Warmusova S."/>
            <person name="Kostygov A.Y."/>
            <person name="Nenarokova A."/>
            <person name="Lukes J."/>
            <person name="Opperdoes F.R."/>
            <person name="Yurchenko V."/>
        </authorList>
    </citation>
    <scope>NUCLEOTIDE SEQUENCE [LARGE SCALE GENOMIC DNA]</scope>
    <source>
        <strain evidence="3 4">E262AT.01</strain>
    </source>
</reference>
<feature type="region of interest" description="Disordered" evidence="2">
    <location>
        <begin position="19"/>
        <end position="121"/>
    </location>
</feature>
<accession>A0AAW0F1X7</accession>
<sequence length="387" mass="40548">MQPAGRDAEPGAYARYRAVGSAARRPKSEYGVALEAQRRSAGAAATHGAAPTSSARPGASPPLSSPPRWRGTGATARSTTGASPSSARRATTPLRTTSRESHPVAQGRTGAPPHGSRHEAATLDECGSDDAASLLLGQLQQVVVAVSRQVVDERRRATEQRARVRELEAVVAEQDAMLDDLRRRHDAAQHEKSQLLRVYQLELRQRGADAAPPSSIPHRSRGGGVGGGAAPQLRVSAADVDRRVMAEFQRLAPMDAASALVAFEDASPIVAAVLRSLAAEVLQHGGATHSKAMAPPATSAEFASRLAADSRGSGPTNATQAREPIDNVSGRAVGEESQFVREDVQTVVRTPVDRHAAAASEKSISVAGSVYEDAASILSDIRARYGL</sequence>
<evidence type="ECO:0000313" key="3">
    <source>
        <dbReference type="EMBL" id="KAK7199837.1"/>
    </source>
</evidence>
<feature type="compositionally biased region" description="Low complexity" evidence="2">
    <location>
        <begin position="70"/>
        <end position="93"/>
    </location>
</feature>
<feature type="region of interest" description="Disordered" evidence="2">
    <location>
        <begin position="208"/>
        <end position="230"/>
    </location>
</feature>